<comment type="caution">
    <text evidence="2">The sequence shown here is derived from an EMBL/GenBank/DDBJ whole genome shotgun (WGS) entry which is preliminary data.</text>
</comment>
<gene>
    <name evidence="2" type="ORF">BN14_05599</name>
</gene>
<evidence type="ECO:0000256" key="1">
    <source>
        <dbReference type="SAM" id="MobiDB-lite"/>
    </source>
</evidence>
<dbReference type="AlphaFoldDB" id="M5BWD4"/>
<feature type="region of interest" description="Disordered" evidence="1">
    <location>
        <begin position="301"/>
        <end position="376"/>
    </location>
</feature>
<evidence type="ECO:0000313" key="2">
    <source>
        <dbReference type="EMBL" id="CCO31554.1"/>
    </source>
</evidence>
<name>M5BWD4_THACB</name>
<sequence length="376" mass="42022">MTQSPVVVESDLPSDLEDFLDQTQSTLHPNTPPVEVKSPELRPRALRFASPPDFKSDPPSPIIPTGTAPPPLGYAATSAMVVQSSDAAAKASAIKLLNALGQFGDNERPMNEAEYRHKFKYITTDCADEVKAELWYVNLEYGGPAFYWYHELIETAEGREAVKKWATLEPEIEKRWSTPSIDIKAFKKRTHNEWEARTFDIEPMLDTLRNPASGTKPHFEWATYHKSLGLRVKIGNAERVANTLRILPTYVINLLPEADQYDKDFAQLMSDLGGLSSSRLLHAYKTWSAVEAMRKLSAENQPSPFAYPRQPSPAPPSRQRQPTQITVPQVDRQVHFHQIPPGSARGTLLPPLQLSNPVAATQPVRHQSIPPSQMSS</sequence>
<evidence type="ECO:0000313" key="3">
    <source>
        <dbReference type="Proteomes" id="UP000012065"/>
    </source>
</evidence>
<proteinExistence type="predicted"/>
<dbReference type="EMBL" id="CAOJ01008391">
    <property type="protein sequence ID" value="CCO31554.1"/>
    <property type="molecule type" value="Genomic_DNA"/>
</dbReference>
<dbReference type="Proteomes" id="UP000012065">
    <property type="component" value="Unassembled WGS sequence"/>
</dbReference>
<organism evidence="2 3">
    <name type="scientific">Thanatephorus cucumeris (strain AG1-IB / isolate 7/3/14)</name>
    <name type="common">Lettuce bottom rot fungus</name>
    <name type="synonym">Rhizoctonia solani</name>
    <dbReference type="NCBI Taxonomy" id="1108050"/>
    <lineage>
        <taxon>Eukaryota</taxon>
        <taxon>Fungi</taxon>
        <taxon>Dikarya</taxon>
        <taxon>Basidiomycota</taxon>
        <taxon>Agaricomycotina</taxon>
        <taxon>Agaricomycetes</taxon>
        <taxon>Cantharellales</taxon>
        <taxon>Ceratobasidiaceae</taxon>
        <taxon>Rhizoctonia</taxon>
        <taxon>Rhizoctonia solani AG-1</taxon>
    </lineage>
</organism>
<reference evidence="2 3" key="1">
    <citation type="journal article" date="2013" name="J. Biotechnol.">
        <title>Establishment and interpretation of the genome sequence of the phytopathogenic fungus Rhizoctonia solani AG1-IB isolate 7/3/14.</title>
        <authorList>
            <person name="Wibberg D.W."/>
            <person name="Jelonek L.J."/>
            <person name="Rupp O.R."/>
            <person name="Hennig M.H."/>
            <person name="Eikmeyer F.E."/>
            <person name="Goesmann A.G."/>
            <person name="Hartmann A.H."/>
            <person name="Borriss R.B."/>
            <person name="Grosch R.G."/>
            <person name="Puehler A.P."/>
            <person name="Schlueter A.S."/>
        </authorList>
    </citation>
    <scope>NUCLEOTIDE SEQUENCE [LARGE SCALE GENOMIC DNA]</scope>
    <source>
        <strain evidence="3">AG1-IB / isolate 7/3/14</strain>
    </source>
</reference>
<dbReference type="HOGENOM" id="CLU_736038_0_0_1"/>
<protein>
    <submittedName>
        <fullName evidence="2">Uncharacterized protein</fullName>
    </submittedName>
</protein>
<feature type="region of interest" description="Disordered" evidence="1">
    <location>
        <begin position="21"/>
        <end position="42"/>
    </location>
</feature>
<accession>M5BWD4</accession>